<organism evidence="1 2">
    <name type="scientific">Acer negundo</name>
    <name type="common">Box elder</name>
    <dbReference type="NCBI Taxonomy" id="4023"/>
    <lineage>
        <taxon>Eukaryota</taxon>
        <taxon>Viridiplantae</taxon>
        <taxon>Streptophyta</taxon>
        <taxon>Embryophyta</taxon>
        <taxon>Tracheophyta</taxon>
        <taxon>Spermatophyta</taxon>
        <taxon>Magnoliopsida</taxon>
        <taxon>eudicotyledons</taxon>
        <taxon>Gunneridae</taxon>
        <taxon>Pentapetalae</taxon>
        <taxon>rosids</taxon>
        <taxon>malvids</taxon>
        <taxon>Sapindales</taxon>
        <taxon>Sapindaceae</taxon>
        <taxon>Hippocastanoideae</taxon>
        <taxon>Acereae</taxon>
        <taxon>Acer</taxon>
    </lineage>
</organism>
<reference evidence="1" key="2">
    <citation type="submission" date="2023-02" db="EMBL/GenBank/DDBJ databases">
        <authorList>
            <person name="Swenson N.G."/>
            <person name="Wegrzyn J.L."/>
            <person name="Mcevoy S.L."/>
        </authorList>
    </citation>
    <scope>NUCLEOTIDE SEQUENCE</scope>
    <source>
        <strain evidence="1">91603</strain>
        <tissue evidence="1">Leaf</tissue>
    </source>
</reference>
<proteinExistence type="predicted"/>
<protein>
    <submittedName>
        <fullName evidence="1">Uncharacterized protein</fullName>
    </submittedName>
</protein>
<dbReference type="Proteomes" id="UP001064489">
    <property type="component" value="Chromosome 2"/>
</dbReference>
<reference evidence="1" key="1">
    <citation type="journal article" date="2022" name="Plant J.">
        <title>Strategies of tolerance reflected in two North American maple genomes.</title>
        <authorList>
            <person name="McEvoy S.L."/>
            <person name="Sezen U.U."/>
            <person name="Trouern-Trend A."/>
            <person name="McMahon S.M."/>
            <person name="Schaberg P.G."/>
            <person name="Yang J."/>
            <person name="Wegrzyn J.L."/>
            <person name="Swenson N.G."/>
        </authorList>
    </citation>
    <scope>NUCLEOTIDE SEQUENCE</scope>
    <source>
        <strain evidence="1">91603</strain>
    </source>
</reference>
<keyword evidence="2" id="KW-1185">Reference proteome</keyword>
<sequence>MTNGDLVNGQWNLEEEVVKIIEVGKALGFDFNSREDKVAVFMVRREEEYDDISKVKAPRYPAATSGYPTTMFGYLTTLSEYTTITSIRTPYYYS</sequence>
<evidence type="ECO:0000313" key="1">
    <source>
        <dbReference type="EMBL" id="KAI9162502.1"/>
    </source>
</evidence>
<comment type="caution">
    <text evidence="1">The sequence shown here is derived from an EMBL/GenBank/DDBJ whole genome shotgun (WGS) entry which is preliminary data.</text>
</comment>
<gene>
    <name evidence="1" type="ORF">LWI28_027960</name>
</gene>
<dbReference type="AlphaFoldDB" id="A0AAD5IHM5"/>
<accession>A0AAD5IHM5</accession>
<evidence type="ECO:0000313" key="2">
    <source>
        <dbReference type="Proteomes" id="UP001064489"/>
    </source>
</evidence>
<dbReference type="EMBL" id="JAJSOW010000106">
    <property type="protein sequence ID" value="KAI9162502.1"/>
    <property type="molecule type" value="Genomic_DNA"/>
</dbReference>
<name>A0AAD5IHM5_ACENE</name>